<keyword evidence="1" id="KW-1035">Host cytoplasm</keyword>
<name>A0ABD7TNV0_9PSED</name>
<comment type="similarity">
    <text evidence="1">Belongs to the LRR-containing bacterial E3 ligase family.</text>
</comment>
<evidence type="ECO:0000259" key="2">
    <source>
        <dbReference type="PROSITE" id="PS52053"/>
    </source>
</evidence>
<comment type="caution">
    <text evidence="1">Lacks conserved residue(s) required for the propagation of feature annotation.</text>
</comment>
<keyword evidence="1" id="KW-0964">Secreted</keyword>
<feature type="domain" description="NEL" evidence="2">
    <location>
        <begin position="1"/>
        <end position="180"/>
    </location>
</feature>
<sequence>MYEFNALREVDPTHKCRALLKLSRGLFRLAQLEAIALERTRLHPHIDPAEIRLAYRVGLAQRLELPRQPQGMIYEHLSGVKTTDLDVAYQKILELEQTPAFCEQLTARPYWKEYLQEKYPDDFATRQHIRQDKASALEDQYPGFSPEYFQEIGVLDKANEAEQQALVNELSAREIAALGS</sequence>
<reference evidence="3" key="2">
    <citation type="submission" date="2024-04" db="EMBL/GenBank/DDBJ databases">
        <authorList>
            <person name="Diaz M."/>
            <person name="Bach T."/>
            <person name="Gonzalez Anta G."/>
            <person name="Agaras B."/>
            <person name="Wibberg D."/>
            <person name="Noguera F."/>
            <person name="Canciani W."/>
            <person name="Ybarra T."/>
            <person name="Nunez M.L."/>
            <person name="Valverde C."/>
        </authorList>
    </citation>
    <scope>NUCLEOTIDE SEQUENCE</scope>
    <source>
        <strain evidence="3">1008</strain>
    </source>
</reference>
<reference evidence="3" key="1">
    <citation type="journal article" date="2022" name="Front. Plant Sci.">
        <title>Agronomic efficiency and genome mining analysis of the wheat-biostimulant rhizospheric bacterium Pseudomonas pergaminensis sp. nov. strain 1008T.</title>
        <authorList>
            <person name="Diaz M."/>
            <person name="Bach T."/>
            <person name="Gonzalez Anta G."/>
            <person name="Agaras B."/>
            <person name="Wibberg D."/>
            <person name="Noguera F."/>
            <person name="Canciani W."/>
            <person name="Valverde C."/>
        </authorList>
    </citation>
    <scope>NUCLEOTIDE SEQUENCE</scope>
    <source>
        <strain evidence="3">1008</strain>
    </source>
</reference>
<dbReference type="AlphaFoldDB" id="A0ABD7TNV0"/>
<gene>
    <name evidence="3" type="ORF">KUA23_12455</name>
</gene>
<evidence type="ECO:0000256" key="1">
    <source>
        <dbReference type="PROSITE-ProRule" id="PRU01398"/>
    </source>
</evidence>
<dbReference type="Pfam" id="PF14496">
    <property type="entry name" value="NEL"/>
    <property type="match status" value="1"/>
</dbReference>
<dbReference type="Proteomes" id="UP001056907">
    <property type="component" value="Chromosome"/>
</dbReference>
<dbReference type="RefSeq" id="WP_252994042.1">
    <property type="nucleotide sequence ID" value="NZ_CP078013.2"/>
</dbReference>
<keyword evidence="1" id="KW-0833">Ubl conjugation pathway</keyword>
<evidence type="ECO:0000313" key="4">
    <source>
        <dbReference type="Proteomes" id="UP001056907"/>
    </source>
</evidence>
<evidence type="ECO:0000313" key="3">
    <source>
        <dbReference type="EMBL" id="USW03452.1"/>
    </source>
</evidence>
<dbReference type="EMBL" id="CP078013">
    <property type="protein sequence ID" value="USW03452.1"/>
    <property type="molecule type" value="Genomic_DNA"/>
</dbReference>
<dbReference type="InterPro" id="IPR029487">
    <property type="entry name" value="NEL_dom"/>
</dbReference>
<accession>A0ABD7TNV0</accession>
<proteinExistence type="inferred from homology"/>
<protein>
    <submittedName>
        <fullName evidence="3">NEL domain-containing protein</fullName>
    </submittedName>
</protein>
<dbReference type="PROSITE" id="PS52053">
    <property type="entry name" value="NEL"/>
    <property type="match status" value="1"/>
</dbReference>
<dbReference type="Gene3D" id="1.20.58.360">
    <property type="entry name" value="Shigella T3SS effector IpaH defines"/>
    <property type="match status" value="1"/>
</dbReference>
<dbReference type="KEGG" id="ppeg:KUA23_12455"/>
<organism evidence="3 4">
    <name type="scientific">Pseudomonas pergaminensis</name>
    <dbReference type="NCBI Taxonomy" id="2853159"/>
    <lineage>
        <taxon>Bacteria</taxon>
        <taxon>Pseudomonadati</taxon>
        <taxon>Pseudomonadota</taxon>
        <taxon>Gammaproteobacteria</taxon>
        <taxon>Pseudomonadales</taxon>
        <taxon>Pseudomonadaceae</taxon>
        <taxon>Pseudomonas</taxon>
    </lineage>
</organism>
<dbReference type="GO" id="GO:0005576">
    <property type="term" value="C:extracellular region"/>
    <property type="evidence" value="ECO:0007669"/>
    <property type="project" value="UniProtKB-UniRule"/>
</dbReference>